<keyword evidence="1" id="KW-1133">Transmembrane helix</keyword>
<feature type="non-terminal residue" evidence="2">
    <location>
        <position position="76"/>
    </location>
</feature>
<comment type="caution">
    <text evidence="2">The sequence shown here is derived from an EMBL/GenBank/DDBJ whole genome shotgun (WGS) entry which is preliminary data.</text>
</comment>
<sequence length="76" mass="8978">MLFSFARSNGVLEMELDVIFSLHFSAFLQVYVVSGNWAPEVFCLKFFSLLHLQLVLVLGWYFLFKNKILLWSMVPW</sequence>
<feature type="transmembrane region" description="Helical" evidence="1">
    <location>
        <begin position="12"/>
        <end position="34"/>
    </location>
</feature>
<evidence type="ECO:0000256" key="1">
    <source>
        <dbReference type="SAM" id="Phobius"/>
    </source>
</evidence>
<keyword evidence="3" id="KW-1185">Reference proteome</keyword>
<accession>A0AAV0MDP4</accession>
<protein>
    <submittedName>
        <fullName evidence="2">Uncharacterized protein</fullName>
    </submittedName>
</protein>
<reference evidence="2" key="1">
    <citation type="submission" date="2022-08" db="EMBL/GenBank/DDBJ databases">
        <authorList>
            <person name="Gutierrez-Valencia J."/>
        </authorList>
    </citation>
    <scope>NUCLEOTIDE SEQUENCE</scope>
</reference>
<feature type="transmembrane region" description="Helical" evidence="1">
    <location>
        <begin position="46"/>
        <end position="64"/>
    </location>
</feature>
<name>A0AAV0MDP4_9ROSI</name>
<proteinExistence type="predicted"/>
<organism evidence="2 3">
    <name type="scientific">Linum tenue</name>
    <dbReference type="NCBI Taxonomy" id="586396"/>
    <lineage>
        <taxon>Eukaryota</taxon>
        <taxon>Viridiplantae</taxon>
        <taxon>Streptophyta</taxon>
        <taxon>Embryophyta</taxon>
        <taxon>Tracheophyta</taxon>
        <taxon>Spermatophyta</taxon>
        <taxon>Magnoliopsida</taxon>
        <taxon>eudicotyledons</taxon>
        <taxon>Gunneridae</taxon>
        <taxon>Pentapetalae</taxon>
        <taxon>rosids</taxon>
        <taxon>fabids</taxon>
        <taxon>Malpighiales</taxon>
        <taxon>Linaceae</taxon>
        <taxon>Linum</taxon>
    </lineage>
</organism>
<gene>
    <name evidence="2" type="ORF">LITE_LOCUS28094</name>
</gene>
<keyword evidence="1" id="KW-0472">Membrane</keyword>
<dbReference type="Proteomes" id="UP001154282">
    <property type="component" value="Unassembled WGS sequence"/>
</dbReference>
<dbReference type="AlphaFoldDB" id="A0AAV0MDP4"/>
<keyword evidence="1" id="KW-0812">Transmembrane</keyword>
<dbReference type="EMBL" id="CAMGYJ010000007">
    <property type="protein sequence ID" value="CAI0444397.1"/>
    <property type="molecule type" value="Genomic_DNA"/>
</dbReference>
<evidence type="ECO:0000313" key="3">
    <source>
        <dbReference type="Proteomes" id="UP001154282"/>
    </source>
</evidence>
<evidence type="ECO:0000313" key="2">
    <source>
        <dbReference type="EMBL" id="CAI0444397.1"/>
    </source>
</evidence>